<evidence type="ECO:0000313" key="3">
    <source>
        <dbReference type="EMBL" id="KAK7742217.1"/>
    </source>
</evidence>
<accession>A0AAN9U8B4</accession>
<name>A0AAN9U8B4_9PEZI</name>
<comment type="caution">
    <text evidence="3">The sequence shown here is derived from an EMBL/GenBank/DDBJ whole genome shotgun (WGS) entry which is preliminary data.</text>
</comment>
<organism evidence="3 4">
    <name type="scientific">Diatrype stigma</name>
    <dbReference type="NCBI Taxonomy" id="117547"/>
    <lineage>
        <taxon>Eukaryota</taxon>
        <taxon>Fungi</taxon>
        <taxon>Dikarya</taxon>
        <taxon>Ascomycota</taxon>
        <taxon>Pezizomycotina</taxon>
        <taxon>Sordariomycetes</taxon>
        <taxon>Xylariomycetidae</taxon>
        <taxon>Xylariales</taxon>
        <taxon>Diatrypaceae</taxon>
        <taxon>Diatrype</taxon>
    </lineage>
</organism>
<dbReference type="Proteomes" id="UP001320420">
    <property type="component" value="Unassembled WGS sequence"/>
</dbReference>
<evidence type="ECO:0000256" key="1">
    <source>
        <dbReference type="SAM" id="MobiDB-lite"/>
    </source>
</evidence>
<dbReference type="InterPro" id="IPR001810">
    <property type="entry name" value="F-box_dom"/>
</dbReference>
<dbReference type="PROSITE" id="PS50181">
    <property type="entry name" value="FBOX"/>
    <property type="match status" value="1"/>
</dbReference>
<sequence>MELLPSELMLEIAGHLDVNSMKNFMMSNKDVQALIKTHERSISDAKVAGFYMPPAGNVLSSSTIERHVLRGGTLNMAAELERRARRADELFDDRRALATDGDPAKAAATPGFFEAGGRSWTFYGWTDAQRGRHQALVRRGLGLCERIADVAANAPCTAPAPERWAEITAVDDPWDLPEEALPEEQGGSYPDPDPFLNPDARPHQLALVRALPADDVLALFYFIAGCGEAYSYKNADVQSDPVAVERITVFEECVLRHGSYFLWSHVHGPSRSNLKRMSKVMIKAGLHELTTWESGKPGLQPGLRMTLIGRFREVCPPKDDDEGRQNVTDRMYGMVNDLIFARDGEKKKGAAEEEGAADAETDDETDSEMDSEADTET</sequence>
<evidence type="ECO:0000259" key="2">
    <source>
        <dbReference type="PROSITE" id="PS50181"/>
    </source>
</evidence>
<proteinExistence type="predicted"/>
<protein>
    <recommendedName>
        <fullName evidence="2">F-box domain-containing protein</fullName>
    </recommendedName>
</protein>
<evidence type="ECO:0000313" key="4">
    <source>
        <dbReference type="Proteomes" id="UP001320420"/>
    </source>
</evidence>
<feature type="domain" description="F-box" evidence="2">
    <location>
        <begin position="1"/>
        <end position="45"/>
    </location>
</feature>
<feature type="compositionally biased region" description="Acidic residues" evidence="1">
    <location>
        <begin position="352"/>
        <end position="377"/>
    </location>
</feature>
<dbReference type="AlphaFoldDB" id="A0AAN9U8B4"/>
<gene>
    <name evidence="3" type="ORF">SLS62_010768</name>
</gene>
<reference evidence="3 4" key="1">
    <citation type="submission" date="2024-02" db="EMBL/GenBank/DDBJ databases">
        <title>De novo assembly and annotation of 12 fungi associated with fruit tree decline syndrome in Ontario, Canada.</title>
        <authorList>
            <person name="Sulman M."/>
            <person name="Ellouze W."/>
            <person name="Ilyukhin E."/>
        </authorList>
    </citation>
    <scope>NUCLEOTIDE SEQUENCE [LARGE SCALE GENOMIC DNA]</scope>
    <source>
        <strain evidence="3 4">M11/M66-122</strain>
    </source>
</reference>
<keyword evidence="4" id="KW-1185">Reference proteome</keyword>
<feature type="region of interest" description="Disordered" evidence="1">
    <location>
        <begin position="343"/>
        <end position="377"/>
    </location>
</feature>
<dbReference type="EMBL" id="JAKJXP020000145">
    <property type="protein sequence ID" value="KAK7742217.1"/>
    <property type="molecule type" value="Genomic_DNA"/>
</dbReference>